<dbReference type="Proteomes" id="UP000250235">
    <property type="component" value="Unassembled WGS sequence"/>
</dbReference>
<gene>
    <name evidence="1" type="ORF">F511_47683</name>
</gene>
<keyword evidence="2" id="KW-1185">Reference proteome</keyword>
<dbReference type="EMBL" id="KV294390">
    <property type="protein sequence ID" value="KZT75291.1"/>
    <property type="molecule type" value="Genomic_DNA"/>
</dbReference>
<reference evidence="1 2" key="1">
    <citation type="journal article" date="2015" name="Proc. Natl. Acad. Sci. U.S.A.">
        <title>The resurrection genome of Boea hygrometrica: A blueprint for survival of dehydration.</title>
        <authorList>
            <person name="Xiao L."/>
            <person name="Yang G."/>
            <person name="Zhang L."/>
            <person name="Yang X."/>
            <person name="Zhao S."/>
            <person name="Ji Z."/>
            <person name="Zhou Q."/>
            <person name="Hu M."/>
            <person name="Wang Y."/>
            <person name="Chen M."/>
            <person name="Xu Y."/>
            <person name="Jin H."/>
            <person name="Xiao X."/>
            <person name="Hu G."/>
            <person name="Bao F."/>
            <person name="Hu Y."/>
            <person name="Wan P."/>
            <person name="Li L."/>
            <person name="Deng X."/>
            <person name="Kuang T."/>
            <person name="Xiang C."/>
            <person name="Zhu J.K."/>
            <person name="Oliver M.J."/>
            <person name="He Y."/>
        </authorList>
    </citation>
    <scope>NUCLEOTIDE SEQUENCE [LARGE SCALE GENOMIC DNA]</scope>
    <source>
        <strain evidence="2">cv. XS01</strain>
    </source>
</reference>
<protein>
    <submittedName>
        <fullName evidence="1">Uncharacterized protein</fullName>
    </submittedName>
</protein>
<organism evidence="1 2">
    <name type="scientific">Dorcoceras hygrometricum</name>
    <dbReference type="NCBI Taxonomy" id="472368"/>
    <lineage>
        <taxon>Eukaryota</taxon>
        <taxon>Viridiplantae</taxon>
        <taxon>Streptophyta</taxon>
        <taxon>Embryophyta</taxon>
        <taxon>Tracheophyta</taxon>
        <taxon>Spermatophyta</taxon>
        <taxon>Magnoliopsida</taxon>
        <taxon>eudicotyledons</taxon>
        <taxon>Gunneridae</taxon>
        <taxon>Pentapetalae</taxon>
        <taxon>asterids</taxon>
        <taxon>lamiids</taxon>
        <taxon>Lamiales</taxon>
        <taxon>Gesneriaceae</taxon>
        <taxon>Didymocarpoideae</taxon>
        <taxon>Trichosporeae</taxon>
        <taxon>Loxocarpinae</taxon>
        <taxon>Dorcoceras</taxon>
    </lineage>
</organism>
<evidence type="ECO:0000313" key="2">
    <source>
        <dbReference type="Proteomes" id="UP000250235"/>
    </source>
</evidence>
<dbReference type="AlphaFoldDB" id="A0A2Z6ZRF0"/>
<name>A0A2Z6ZRF0_9LAMI</name>
<sequence length="84" mass="9362">MRRRAGREWSRDEEARWPHFSRLLPPLVEARWTLLVDDCAALDGRWARCCVALGVVRYALPPRFLRGGGAAVAGRRSGASPAMS</sequence>
<accession>A0A2Z6ZRF0</accession>
<evidence type="ECO:0000313" key="1">
    <source>
        <dbReference type="EMBL" id="KZT75291.1"/>
    </source>
</evidence>
<proteinExistence type="predicted"/>